<protein>
    <recommendedName>
        <fullName evidence="3">DhaL domain-containing protein</fullName>
    </recommendedName>
</protein>
<dbReference type="SMART" id="SM01120">
    <property type="entry name" value="Dak2"/>
    <property type="match status" value="1"/>
</dbReference>
<evidence type="ECO:0000313" key="5">
    <source>
        <dbReference type="Proteomes" id="UP000269539"/>
    </source>
</evidence>
<evidence type="ECO:0000256" key="1">
    <source>
        <dbReference type="ARBA" id="ARBA00022679"/>
    </source>
</evidence>
<feature type="domain" description="DhaL" evidence="3">
    <location>
        <begin position="324"/>
        <end position="512"/>
    </location>
</feature>
<evidence type="ECO:0000259" key="3">
    <source>
        <dbReference type="PROSITE" id="PS51480"/>
    </source>
</evidence>
<dbReference type="PANTHER" id="PTHR28629">
    <property type="entry name" value="TRIOKINASE/FMN CYCLASE"/>
    <property type="match status" value="1"/>
</dbReference>
<keyword evidence="2" id="KW-0418">Kinase</keyword>
<dbReference type="AlphaFoldDB" id="A0A3M7H6F1"/>
<proteinExistence type="predicted"/>
<dbReference type="GO" id="GO:0019563">
    <property type="term" value="P:glycerol catabolic process"/>
    <property type="evidence" value="ECO:0007669"/>
    <property type="project" value="TreeGrafter"/>
</dbReference>
<dbReference type="PANTHER" id="PTHR28629:SF4">
    <property type="entry name" value="TRIOKINASE_FMN CYCLASE"/>
    <property type="match status" value="1"/>
</dbReference>
<dbReference type="InterPro" id="IPR004007">
    <property type="entry name" value="DhaL_dom"/>
</dbReference>
<dbReference type="FunFam" id="1.25.40.340:FF:000002">
    <property type="entry name" value="Dihydroxyacetone kinase, L subunit"/>
    <property type="match status" value="1"/>
</dbReference>
<keyword evidence="1" id="KW-0808">Transferase</keyword>
<evidence type="ECO:0000313" key="4">
    <source>
        <dbReference type="EMBL" id="RMZ08981.1"/>
    </source>
</evidence>
<reference evidence="4 5" key="1">
    <citation type="journal article" date="2018" name="BMC Genomics">
        <title>Genomic evidence for intraspecific hybridization in a clonal and extremely halotolerant yeast.</title>
        <authorList>
            <person name="Gostincar C."/>
            <person name="Stajich J.E."/>
            <person name="Zupancic J."/>
            <person name="Zalar P."/>
            <person name="Gunde-Cimerman N."/>
        </authorList>
    </citation>
    <scope>NUCLEOTIDE SEQUENCE [LARGE SCALE GENOMIC DNA]</scope>
    <source>
        <strain evidence="4 5">EXF-10513</strain>
    </source>
</reference>
<dbReference type="Pfam" id="PF02734">
    <property type="entry name" value="Dak2"/>
    <property type="match status" value="1"/>
</dbReference>
<comment type="caution">
    <text evidence="4">The sequence shown here is derived from an EMBL/GenBank/DDBJ whole genome shotgun (WGS) entry which is preliminary data.</text>
</comment>
<dbReference type="InterPro" id="IPR036117">
    <property type="entry name" value="DhaL_dom_sf"/>
</dbReference>
<dbReference type="InterPro" id="IPR050861">
    <property type="entry name" value="Dihydroxyacetone_Kinase"/>
</dbReference>
<dbReference type="GO" id="GO:0005829">
    <property type="term" value="C:cytosol"/>
    <property type="evidence" value="ECO:0007669"/>
    <property type="project" value="TreeGrafter"/>
</dbReference>
<dbReference type="EMBL" id="QWIO01000102">
    <property type="protein sequence ID" value="RMZ08981.1"/>
    <property type="molecule type" value="Genomic_DNA"/>
</dbReference>
<dbReference type="Gene3D" id="1.25.40.340">
    <property type="match status" value="1"/>
</dbReference>
<evidence type="ECO:0000256" key="2">
    <source>
        <dbReference type="ARBA" id="ARBA00022777"/>
    </source>
</evidence>
<dbReference type="PROSITE" id="PS51480">
    <property type="entry name" value="DHAL"/>
    <property type="match status" value="1"/>
</dbReference>
<dbReference type="GO" id="GO:0004371">
    <property type="term" value="F:glycerone kinase activity"/>
    <property type="evidence" value="ECO:0007669"/>
    <property type="project" value="InterPro"/>
</dbReference>
<dbReference type="Proteomes" id="UP000269539">
    <property type="component" value="Unassembled WGS sequence"/>
</dbReference>
<accession>A0A3M7H6F1</accession>
<gene>
    <name evidence="4" type="ORF">D0864_01596</name>
</gene>
<organism evidence="4 5">
    <name type="scientific">Hortaea werneckii</name>
    <name type="common">Black yeast</name>
    <name type="synonym">Cladosporium werneckii</name>
    <dbReference type="NCBI Taxonomy" id="91943"/>
    <lineage>
        <taxon>Eukaryota</taxon>
        <taxon>Fungi</taxon>
        <taxon>Dikarya</taxon>
        <taxon>Ascomycota</taxon>
        <taxon>Pezizomycotina</taxon>
        <taxon>Dothideomycetes</taxon>
        <taxon>Dothideomycetidae</taxon>
        <taxon>Mycosphaerellales</taxon>
        <taxon>Teratosphaeriaceae</taxon>
        <taxon>Hortaea</taxon>
    </lineage>
</organism>
<sequence>MAVAVEQTIPFPQASLDLQNAQRWNNLFPLIRPTVQTVQTAKGQKIMVDKALAQGKHIHIAAIGGLGNFSSKILDNRTATAIITDQSGAGLLTPADIEKALQNAGAAKEQGVVIVRLGKKRRVETHSPSIIEVETEGELEQDHVLHLLANATESARSSMTQAGELLKLWAKSNSTSRSKFHVEKANGNPAVLHAEGPTGYQNAKDAITKDLKQAMKAHSAQEGPVTYSVHYSDVNGLSRLENYIMAGEIAQFLDSQNIKFNLSHSTVLNHTDTARGFGISICPIDTHYLAPQAKPQADTRATGQGESALHALMPKSSTMTFDDAEVRKRITAGCNAVIKAEPTITEYDTIVGDGDCGYTLRDGAVQVLSFIEGKDLTKLPQQVAQLVSELEVNMGGTSGALYCIYLTALAGALASDTSVPKALKTALDSLCKYTKARLGDRTMMDALIPFIETLNSTNDGGQAIEKSKQGVEGTKQMQASLGRSTYLDESATQGVPDPGARLTRMDTASSSIGYQFPSGAQVRILPASLNKQIQRNWVYLFALLPSGGDLREMLGHFVPPALGESTWMEDVENDRCNANGNAVKSDE</sequence>
<name>A0A3M7H6F1_HORWE</name>
<dbReference type="SUPFAM" id="SSF101473">
    <property type="entry name" value="DhaL-like"/>
    <property type="match status" value="1"/>
</dbReference>